<dbReference type="Pfam" id="PF00698">
    <property type="entry name" value="Acyl_transf_1"/>
    <property type="match status" value="2"/>
</dbReference>
<dbReference type="Gene3D" id="6.10.140.1830">
    <property type="match status" value="1"/>
</dbReference>
<name>A0A1W7CS66_9ACTN</name>
<keyword evidence="4" id="KW-0597">Phosphoprotein</keyword>
<dbReference type="InterPro" id="IPR032821">
    <property type="entry name" value="PKS_assoc"/>
</dbReference>
<dbReference type="FunFam" id="3.40.47.10:FF:000019">
    <property type="entry name" value="Polyketide synthase type I"/>
    <property type="match status" value="2"/>
</dbReference>
<dbReference type="InterPro" id="IPR014031">
    <property type="entry name" value="Ketoacyl_synth_C"/>
</dbReference>
<dbReference type="SUPFAM" id="SSF55048">
    <property type="entry name" value="Probable ACP-binding domain of malonyl-CoA ACP transacylase"/>
    <property type="match status" value="2"/>
</dbReference>
<feature type="domain" description="Ketosynthase family 3 (KS3)" evidence="12">
    <location>
        <begin position="36"/>
        <end position="462"/>
    </location>
</feature>
<dbReference type="SMART" id="SM00822">
    <property type="entry name" value="PKS_KR"/>
    <property type="match status" value="1"/>
</dbReference>
<organism evidence="14 15">
    <name type="scientific">Streptomyces marincola</name>
    <dbReference type="NCBI Taxonomy" id="2878388"/>
    <lineage>
        <taxon>Bacteria</taxon>
        <taxon>Bacillati</taxon>
        <taxon>Actinomycetota</taxon>
        <taxon>Actinomycetes</taxon>
        <taxon>Kitasatosporales</taxon>
        <taxon>Streptomycetaceae</taxon>
        <taxon>Streptomyces</taxon>
    </lineage>
</organism>
<evidence type="ECO:0000313" key="14">
    <source>
        <dbReference type="EMBL" id="ARQ67526.1"/>
    </source>
</evidence>
<dbReference type="PANTHER" id="PTHR43775">
    <property type="entry name" value="FATTY ACID SYNTHASE"/>
    <property type="match status" value="1"/>
</dbReference>
<sequence>MAAPTGNEKIVEALRASLTETNQLRKQNQQLLAAHREPIAIVGMACRYPGGVNSPEDLWRLVNTASDAIGEFPGDRGWDTDGLYDPEPGVPGRTYTREGGFLYEAAAFDGEPFAIAPREALAMDPQQRLLLETTWEAFERAGIAVDSVRGSRTGVFAGLMYHDYGSRLTRLPEEVGGYIGTGTAGSVLSGRLAYTFGLEGPAVTVDTACSSSLVALHLAAQALRNGECDMALAGGVTVMSTPATFVEFGRQRGLAADGRCKSFASAADGTGWGEGAGVLLVERLSDARRNGHQVLAVVRGSAINQDGASNGLTAPNGPSQQRVIRAALAGAGLTTGDIDVVEAHGTGTSLGDPIEAQALLATYGQDRSEGDPLWLGSVKSNIGHTQAAAGVAGVIKMVMSIRAGVLPPTLHVDEPSRFVDWTAGAVSLLTEGRDWPENDRPRRAGVSSFGISGTNAHVIIEQAPADAEPDSTVVPGNALPAVPWAVSAHTSEALAAQVERLAEAAVELDAADVGWSLASGRAALPSRAVVWGRNTDELVAGLRGVSAGEGPVEGRVAVLFTGQGAQRARMGAELADAFPVFAEALAEVCAGFDGLLPRPLADVLADEASDDLDRTVFTQAGLFAVEVALWRLTESFGVKPDFVAGHSIGEIAAAHVAGVFDLADACRLVAARGSLMQALPAGGAMLSVRATPEQVSEALHDVDGLDIAAVNGPRSVVVAGDEAAIDQLGALLTEAGVKTRRLTVSHAFHSRLMDPILGEFEQVAAQLTYRAPAIPVVSNVTGEVAGEEIGTAEYWVRHVRATVRFADGITALRAAGVSTFLELGPDATLTAMGAECLPEDDTTTAFVPTTRRERDEAGTFTSALSRIWSRGASVDWKAAFAGRAVRRVDLPTYAFQHQRYWLENAPASDELAAVDPEEARFWDAVEQQNLAVLADALQVSGEESLREVLPQLSSWRRGRRERSLIGDYRYRVAWTPVDLPAPALRGGTWLFVVPSAPTDPGLVESCRAALTAHGAELEVLTVDAAAAHRMELADHIGEVLLDLAAVPPAGETEGAAAFAGVLSLLAVAEAPALDADELPHGLAATVALTQALTDAGVTAPLWCATRGAVAAASGDPAPDAAQAMLWGLGRVIGLEAPERWGGLVDVPDDLDERGARLLAGLLSGGGAEDQVVVRRSGALARRLETAPVPPEAGGAAWPPPGTVLVTGGTGGIGAELARWLADNGAEHLLLLSRRGAEAPGAVDLADELRATGADVTLAACDAADRDRLAEVLAGIPADRPLASVVHAAGVLDDGVVDALTPEPMRRVLRPKVTAALNLHELTLTHGLSSFVLFSSFAGTFGSPGQAAYAAGNAFLDALAEQRVAAGLPAVSIAWGPWAGAGMATGTEAVERGMRRSGLTPLAPGLALTALRQAVRGGDGAITVFDVDWEQFAAVFASLRPSPLIADLPQVRRLAERAGGGQAGERSGELVDRLAGLAPAERERALVDLVRAQVATVLGHRGAQAVAREKPFKELGFDSLAAVELRNRLVAATGLALPATLVFDHPTSLAVARFLRGELLPDEGADTGAGARAGARGADPADDPIVIIGMSCRFPGGVESPEDLWRLVADGTDAITRYPDDRGWNIDDYYDPDPDRPHTTYTREGGFLTGAADFDAGFFGISPREALAMDPQQRLLLEASWDAVERAGIDPTSLHGSQTAVFTGIVALTNSLSSSATYVPEELQGMVGTGTAASVASGRVAYALGLEGPAVTVDTACSASLVALHLAAQSLSRGESDLALAGGVTVLGTPGIFVEFSRQRGLARDGRCKAFSAAADGFGPAEGIGMLLLERLSDARRNGHRVLAVVRGSAVNQDGASNGLTAPNGPSQQRVIRQALANSGLTASDVDAVEAHGTGTSLGDPIEAQALIATYGRERPEDRPLWLGSIKSNIGHTQAAAGVAGVIKMVMAMREGVLPSTLHVDEPSPLIDWSASPVSLLTAPRPWKAGTGPRRAAVSSFGISGTNAHVILEEPAAEPPAGPVVTRDRPAPFAPAVLPWVLSARAPGALREQGGRLARHVADLDADPADVAHALLTRRATFEHRALVWGRDRDALTGAAATLAALEDGEEDGGTGHGTDAQAPGRPEHAGRLVVGQADLAGGVVFVFPGQGSQWIGMGRDLLTTSPVFAARLAECEAALAPFVDWSATEVLNGGAEPGWLEDVEVLQPLLWAVMVSLAAVWEALGVEPSAVIGHSQGELAAAAVAGALSLEDAARVVVARSALVAPTRDSGTLLTVAADRERVDAWLTRWPGRLSVAAVNGPTGIVVSGEFAALDELADLLAAENVWCRRVPGTHPAHSPRMEALRDDLLAATAAVRPRASRVPVISTVTGEVREGETMDAAYWYANLRETVEFEQAVRTAIDQGCAAFVEVSPHPVLNVPLLEIIGATGAQATAVGTLRRAEDGRERLIANAGELWVRGLDVDWEALLDGHDLRRVDLPPYPFQRSRYWLNATAGGAGDPAGLGLGDTGHPLLGAAVPLAAGDGVLLTGRLTARDRPWLAQHTVAGTALLPGSVFTEFAVRAGDEVGCGHVRELVLLAPLALPASGGVRVQLVVGPAAEDGSRALSVYARPDDAPDGRPWTCHAEGVLAPGGAAVPAEDLTAWPPAGAEPVDITGFYPAAEAAGYGYGPAFRGLRSVWRRGGDIFAEVRLPDELRGEAATFGLHPALLDAALQAGGVGAPAGDGTLRQPMAWNGTTLLATGATELRVRLTPMAGDALAILLTDPEGQPVATVETLVQRTVSADQLARAIAGAVGAEEGTGLPDRDWVPLPVPPADEEGRATQRWAVLGEDGLGAGAAVQNDGLAVDAYADLAALRAALDAGIPAPDVVLAVRTPGPAGPLTAEGAAALVEDWLGDRRLADALLTVVTSRSVAATDGDEIDDPEGAGVLRLVRSAQDTAPGRLLLVDLDGGPAADLLPRAVAAASAGGESCLAVRGDAFLVPRATALPGAVTAGRRVAAGGAAGAGGNGQALAQRLAGLGDTERQRALVLLVRQQIAAVLGHASARDIEPDRLVKDLGFDSMMAVQLRNRLAAETGLDLPTTLAFAHPTPAALADYLGGRLEPAADTASSRVLDEIDRLDSALTALDAAHEDRARIAKRLQNLAWRLGSEATPQDRATEAVLTDDVLESVSDDEMFDLIDRELGEP</sequence>
<evidence type="ECO:0000256" key="9">
    <source>
        <dbReference type="PROSITE-ProRule" id="PRU01363"/>
    </source>
</evidence>
<dbReference type="SUPFAM" id="SSF51735">
    <property type="entry name" value="NAD(P)-binding Rossmann-fold domains"/>
    <property type="match status" value="3"/>
</dbReference>
<dbReference type="PROSITE" id="PS52019">
    <property type="entry name" value="PKS_MFAS_DH"/>
    <property type="match status" value="1"/>
</dbReference>
<dbReference type="SUPFAM" id="SSF53901">
    <property type="entry name" value="Thiolase-like"/>
    <property type="match status" value="2"/>
</dbReference>
<dbReference type="SMART" id="SM00823">
    <property type="entry name" value="PKS_PP"/>
    <property type="match status" value="2"/>
</dbReference>
<dbReference type="Gene3D" id="1.10.1200.10">
    <property type="entry name" value="ACP-like"/>
    <property type="match status" value="2"/>
</dbReference>
<dbReference type="Pfam" id="PF08990">
    <property type="entry name" value="Docking"/>
    <property type="match status" value="1"/>
</dbReference>
<evidence type="ECO:0000256" key="4">
    <source>
        <dbReference type="ARBA" id="ARBA00022553"/>
    </source>
</evidence>
<reference evidence="14 15" key="1">
    <citation type="submission" date="2017-05" db="EMBL/GenBank/DDBJ databases">
        <title>Complete genome sequence of Streptomyces sp. SCSIO 03032 revealed the diverse biosynthetic pathways for its bioactive secondary metabolites.</title>
        <authorList>
            <person name="Ma L."/>
            <person name="Zhu Y."/>
            <person name="Zhang W."/>
            <person name="Zhang G."/>
            <person name="Tian X."/>
            <person name="Zhang S."/>
            <person name="Zhang C."/>
        </authorList>
    </citation>
    <scope>NUCLEOTIDE SEQUENCE [LARGE SCALE GENOMIC DNA]</scope>
    <source>
        <strain evidence="14 15">SCSIO 03032</strain>
    </source>
</reference>
<feature type="region of interest" description="C-terminal hotdog fold" evidence="9">
    <location>
        <begin position="2645"/>
        <end position="2783"/>
    </location>
</feature>
<dbReference type="PANTHER" id="PTHR43775:SF51">
    <property type="entry name" value="INACTIVE PHENOLPHTHIOCEROL SYNTHESIS POLYKETIDE SYNTHASE TYPE I PKS1-RELATED"/>
    <property type="match status" value="1"/>
</dbReference>
<dbReference type="SUPFAM" id="SSF47336">
    <property type="entry name" value="ACP-like"/>
    <property type="match status" value="2"/>
</dbReference>
<dbReference type="PROSITE" id="PS00012">
    <property type="entry name" value="PHOSPHOPANTETHEINE"/>
    <property type="match status" value="2"/>
</dbReference>
<evidence type="ECO:0000259" key="13">
    <source>
        <dbReference type="PROSITE" id="PS52019"/>
    </source>
</evidence>
<keyword evidence="7" id="KW-0511">Multifunctional enzyme</keyword>
<dbReference type="InterPro" id="IPR014043">
    <property type="entry name" value="Acyl_transferase_dom"/>
</dbReference>
<keyword evidence="5" id="KW-0808">Transferase</keyword>
<accession>A0A1W7CS66</accession>
<feature type="region of interest" description="Disordered" evidence="10">
    <location>
        <begin position="2102"/>
        <end position="2121"/>
    </location>
</feature>
<dbReference type="Gene3D" id="3.40.50.11460">
    <property type="match status" value="1"/>
</dbReference>
<dbReference type="InterPro" id="IPR036736">
    <property type="entry name" value="ACP-like_sf"/>
</dbReference>
<dbReference type="InterPro" id="IPR049900">
    <property type="entry name" value="PKS_mFAS_DH"/>
</dbReference>
<evidence type="ECO:0000256" key="3">
    <source>
        <dbReference type="ARBA" id="ARBA00022450"/>
    </source>
</evidence>
<dbReference type="KEGG" id="smao:CAG99_00530"/>
<evidence type="ECO:0000259" key="11">
    <source>
        <dbReference type="PROSITE" id="PS50075"/>
    </source>
</evidence>
<keyword evidence="3" id="KW-0596">Phosphopantetheine</keyword>
<dbReference type="PROSITE" id="PS52004">
    <property type="entry name" value="KS3_2"/>
    <property type="match status" value="2"/>
</dbReference>
<keyword evidence="15" id="KW-1185">Reference proteome</keyword>
<evidence type="ECO:0000256" key="1">
    <source>
        <dbReference type="ARBA" id="ARBA00001957"/>
    </source>
</evidence>
<feature type="active site" description="Proton donor; for dehydratase activity" evidence="9">
    <location>
        <position position="2706"/>
    </location>
</feature>
<evidence type="ECO:0008006" key="16">
    <source>
        <dbReference type="Google" id="ProtNLM"/>
    </source>
</evidence>
<dbReference type="Pfam" id="PF02801">
    <property type="entry name" value="Ketoacyl-synt_C"/>
    <property type="match status" value="2"/>
</dbReference>
<dbReference type="Pfam" id="PF00109">
    <property type="entry name" value="ketoacyl-synt"/>
    <property type="match status" value="2"/>
</dbReference>
<dbReference type="InterPro" id="IPR041618">
    <property type="entry name" value="PKS_DE"/>
</dbReference>
<dbReference type="SMART" id="SM00826">
    <property type="entry name" value="PKS_DH"/>
    <property type="match status" value="1"/>
</dbReference>
<dbReference type="Gene3D" id="3.30.70.3290">
    <property type="match status" value="2"/>
</dbReference>
<dbReference type="Pfam" id="PF18369">
    <property type="entry name" value="PKS_DE"/>
    <property type="match status" value="1"/>
</dbReference>
<proteinExistence type="predicted"/>
<dbReference type="InterPro" id="IPR020841">
    <property type="entry name" value="PKS_Beta-ketoAc_synthase_dom"/>
</dbReference>
<dbReference type="InterPro" id="IPR014030">
    <property type="entry name" value="Ketoacyl_synth_N"/>
</dbReference>
<dbReference type="InterPro" id="IPR050091">
    <property type="entry name" value="PKS_NRPS_Biosynth_Enz"/>
</dbReference>
<dbReference type="FunFam" id="3.40.366.10:FF:000002">
    <property type="entry name" value="Probable polyketide synthase 2"/>
    <property type="match status" value="2"/>
</dbReference>
<evidence type="ECO:0000256" key="7">
    <source>
        <dbReference type="ARBA" id="ARBA00023268"/>
    </source>
</evidence>
<dbReference type="GO" id="GO:0004312">
    <property type="term" value="F:fatty acid synthase activity"/>
    <property type="evidence" value="ECO:0007669"/>
    <property type="project" value="TreeGrafter"/>
</dbReference>
<dbReference type="InterPro" id="IPR006162">
    <property type="entry name" value="Ppantetheine_attach_site"/>
</dbReference>
<dbReference type="EMBL" id="CP021121">
    <property type="protein sequence ID" value="ARQ67526.1"/>
    <property type="molecule type" value="Genomic_DNA"/>
</dbReference>
<dbReference type="InterPro" id="IPR020806">
    <property type="entry name" value="PKS_PP-bd"/>
</dbReference>
<dbReference type="CDD" id="cd00833">
    <property type="entry name" value="PKS"/>
    <property type="match status" value="2"/>
</dbReference>
<dbReference type="PROSITE" id="PS50075">
    <property type="entry name" value="CARRIER"/>
    <property type="match status" value="2"/>
</dbReference>
<feature type="active site" description="Proton acceptor; for dehydratase activity" evidence="9">
    <location>
        <position position="2539"/>
    </location>
</feature>
<feature type="domain" description="Carrier" evidence="11">
    <location>
        <begin position="3022"/>
        <end position="3097"/>
    </location>
</feature>
<dbReference type="Pfam" id="PF14765">
    <property type="entry name" value="PS-DH"/>
    <property type="match status" value="1"/>
</dbReference>
<dbReference type="InterPro" id="IPR057326">
    <property type="entry name" value="KR_dom"/>
</dbReference>
<dbReference type="InterPro" id="IPR001227">
    <property type="entry name" value="Ac_transferase_dom_sf"/>
</dbReference>
<dbReference type="InterPro" id="IPR020807">
    <property type="entry name" value="PKS_DH"/>
</dbReference>
<keyword evidence="6" id="KW-0045">Antibiotic biosynthesis</keyword>
<dbReference type="Gene3D" id="3.40.50.720">
    <property type="entry name" value="NAD(P)-binding Rossmann-like Domain"/>
    <property type="match status" value="1"/>
</dbReference>
<dbReference type="NCBIfam" id="NF045894">
    <property type="entry name" value="PKS_plus_SDR"/>
    <property type="match status" value="1"/>
</dbReference>
<feature type="domain" description="Ketosynthase family 3 (KS3)" evidence="12">
    <location>
        <begin position="1581"/>
        <end position="2009"/>
    </location>
</feature>
<dbReference type="Gene3D" id="3.40.366.10">
    <property type="entry name" value="Malonyl-Coenzyme A Acyl Carrier Protein, domain 2"/>
    <property type="match status" value="2"/>
</dbReference>
<dbReference type="FunFam" id="1.10.1200.10:FF:000007">
    <property type="entry name" value="Probable polyketide synthase pks17"/>
    <property type="match status" value="2"/>
</dbReference>
<gene>
    <name evidence="14" type="ORF">CAG99_00530</name>
</gene>
<dbReference type="InterPro" id="IPR009081">
    <property type="entry name" value="PP-bd_ACP"/>
</dbReference>
<evidence type="ECO:0000256" key="6">
    <source>
        <dbReference type="ARBA" id="ARBA00023194"/>
    </source>
</evidence>
<dbReference type="InterPro" id="IPR016036">
    <property type="entry name" value="Malonyl_transacylase_ACP-bd"/>
</dbReference>
<dbReference type="InterPro" id="IPR015083">
    <property type="entry name" value="NorB/c/GfsB-D-like_docking"/>
</dbReference>
<dbReference type="InterPro" id="IPR042104">
    <property type="entry name" value="PKS_dehydratase_sf"/>
</dbReference>
<dbReference type="InterPro" id="IPR049551">
    <property type="entry name" value="PKS_DH_C"/>
</dbReference>
<dbReference type="Gene3D" id="3.10.129.110">
    <property type="entry name" value="Polyketide synthase dehydratase"/>
    <property type="match status" value="1"/>
</dbReference>
<dbReference type="GO" id="GO:0004315">
    <property type="term" value="F:3-oxoacyl-[acyl-carrier-protein] synthase activity"/>
    <property type="evidence" value="ECO:0007669"/>
    <property type="project" value="InterPro"/>
</dbReference>
<evidence type="ECO:0000256" key="8">
    <source>
        <dbReference type="ARBA" id="ARBA00023315"/>
    </source>
</evidence>
<dbReference type="Pfam" id="PF21089">
    <property type="entry name" value="PKS_DH_N"/>
    <property type="match status" value="1"/>
</dbReference>
<dbReference type="SMART" id="SM00827">
    <property type="entry name" value="PKS_AT"/>
    <property type="match status" value="2"/>
</dbReference>
<dbReference type="GO" id="GO:0006633">
    <property type="term" value="P:fatty acid biosynthetic process"/>
    <property type="evidence" value="ECO:0007669"/>
    <property type="project" value="InterPro"/>
</dbReference>
<feature type="domain" description="PKS/mFAS DH" evidence="13">
    <location>
        <begin position="2507"/>
        <end position="2783"/>
    </location>
</feature>
<dbReference type="InterPro" id="IPR016039">
    <property type="entry name" value="Thiolase-like"/>
</dbReference>
<evidence type="ECO:0000313" key="15">
    <source>
        <dbReference type="Proteomes" id="UP000194218"/>
    </source>
</evidence>
<dbReference type="PROSITE" id="PS00606">
    <property type="entry name" value="KS3_1"/>
    <property type="match status" value="2"/>
</dbReference>
<keyword evidence="8" id="KW-0012">Acyltransferase</keyword>
<evidence type="ECO:0000256" key="5">
    <source>
        <dbReference type="ARBA" id="ARBA00022679"/>
    </source>
</evidence>
<evidence type="ECO:0000256" key="2">
    <source>
        <dbReference type="ARBA" id="ARBA00004792"/>
    </source>
</evidence>
<feature type="region of interest" description="N-terminal hotdog fold" evidence="9">
    <location>
        <begin position="2507"/>
        <end position="2632"/>
    </location>
</feature>
<feature type="domain" description="Carrier" evidence="11">
    <location>
        <begin position="1483"/>
        <end position="1558"/>
    </location>
</feature>
<dbReference type="RefSeq" id="WP_086157048.1">
    <property type="nucleotide sequence ID" value="NZ_CP021121.1"/>
</dbReference>
<dbReference type="Gene3D" id="3.40.47.10">
    <property type="match status" value="2"/>
</dbReference>
<dbReference type="SMART" id="SM00825">
    <property type="entry name" value="PKS_KS"/>
    <property type="match status" value="2"/>
</dbReference>
<dbReference type="SMART" id="SM01294">
    <property type="entry name" value="PKS_PP_betabranch"/>
    <property type="match status" value="1"/>
</dbReference>
<evidence type="ECO:0000256" key="10">
    <source>
        <dbReference type="SAM" id="MobiDB-lite"/>
    </source>
</evidence>
<dbReference type="Pfam" id="PF16197">
    <property type="entry name" value="KAsynt_C_assoc"/>
    <property type="match status" value="2"/>
</dbReference>
<dbReference type="InterPro" id="IPR016035">
    <property type="entry name" value="Acyl_Trfase/lysoPLipase"/>
</dbReference>
<dbReference type="InterPro" id="IPR036291">
    <property type="entry name" value="NAD(P)-bd_dom_sf"/>
</dbReference>
<dbReference type="Pfam" id="PF08659">
    <property type="entry name" value="KR"/>
    <property type="match status" value="1"/>
</dbReference>
<dbReference type="InterPro" id="IPR013968">
    <property type="entry name" value="PKS_KR"/>
</dbReference>
<dbReference type="Proteomes" id="UP000194218">
    <property type="component" value="Chromosome"/>
</dbReference>
<dbReference type="Pfam" id="PF00550">
    <property type="entry name" value="PP-binding"/>
    <property type="match status" value="2"/>
</dbReference>
<dbReference type="GO" id="GO:0033068">
    <property type="term" value="P:macrolide biosynthetic process"/>
    <property type="evidence" value="ECO:0007669"/>
    <property type="project" value="UniProtKB-ARBA"/>
</dbReference>
<comment type="cofactor">
    <cofactor evidence="1">
        <name>pantetheine 4'-phosphate</name>
        <dbReference type="ChEBI" id="CHEBI:47942"/>
    </cofactor>
</comment>
<dbReference type="InterPro" id="IPR049552">
    <property type="entry name" value="PKS_DH_N"/>
</dbReference>
<dbReference type="InterPro" id="IPR018201">
    <property type="entry name" value="Ketoacyl_synth_AS"/>
</dbReference>
<dbReference type="SUPFAM" id="SSF52151">
    <property type="entry name" value="FabD/lysophospholipase-like"/>
    <property type="match status" value="2"/>
</dbReference>
<dbReference type="GO" id="GO:0031177">
    <property type="term" value="F:phosphopantetheine binding"/>
    <property type="evidence" value="ECO:0007669"/>
    <property type="project" value="InterPro"/>
</dbReference>
<dbReference type="CDD" id="cd08952">
    <property type="entry name" value="KR_1_SDR_x"/>
    <property type="match status" value="1"/>
</dbReference>
<comment type="pathway">
    <text evidence="2">Antibiotic biosynthesis.</text>
</comment>
<protein>
    <recommendedName>
        <fullName evidence="16">Acyl transferase domain-containing protein</fullName>
    </recommendedName>
</protein>
<evidence type="ECO:0000259" key="12">
    <source>
        <dbReference type="PROSITE" id="PS52004"/>
    </source>
</evidence>